<dbReference type="AlphaFoldDB" id="A0A4Q2UUM6"/>
<reference evidence="2 3" key="1">
    <citation type="submission" date="2016-12" db="EMBL/GenBank/DDBJ databases">
        <title>Draft genome sequence of Fusarium oxysporum causing rot on Narcissus.</title>
        <authorList>
            <person name="Armitage A.D."/>
            <person name="Taylor A."/>
            <person name="Clarkson J.P."/>
            <person name="Harrison R.J."/>
            <person name="Jackson A.C."/>
        </authorList>
    </citation>
    <scope>NUCLEOTIDE SEQUENCE [LARGE SCALE GENOMIC DNA]</scope>
    <source>
        <strain evidence="2 3">N139</strain>
    </source>
</reference>
<organism evidence="2 3">
    <name type="scientific">Fusarium oxysporum f. sp. narcissi</name>
    <dbReference type="NCBI Taxonomy" id="451672"/>
    <lineage>
        <taxon>Eukaryota</taxon>
        <taxon>Fungi</taxon>
        <taxon>Dikarya</taxon>
        <taxon>Ascomycota</taxon>
        <taxon>Pezizomycotina</taxon>
        <taxon>Sordariomycetes</taxon>
        <taxon>Hypocreomycetidae</taxon>
        <taxon>Hypocreales</taxon>
        <taxon>Nectriaceae</taxon>
        <taxon>Fusarium</taxon>
        <taxon>Fusarium oxysporum species complex</taxon>
    </lineage>
</organism>
<evidence type="ECO:0000256" key="1">
    <source>
        <dbReference type="SAM" id="SignalP"/>
    </source>
</evidence>
<feature type="signal peptide" evidence="1">
    <location>
        <begin position="1"/>
        <end position="18"/>
    </location>
</feature>
<evidence type="ECO:0000313" key="3">
    <source>
        <dbReference type="Proteomes" id="UP000290540"/>
    </source>
</evidence>
<dbReference type="EMBL" id="MQTW01002003">
    <property type="protein sequence ID" value="RYC77624.1"/>
    <property type="molecule type" value="Genomic_DNA"/>
</dbReference>
<name>A0A4Q2UUM6_FUSOX</name>
<sequence length="95" mass="10709">MKITALTLHFVGAMSVSAEISKVVPPPLPQDPCNWKKLSVAPWHNCNQYNGGKDPWTDKDCEWICSRANMNDAGNFVHVSEYNGNNQSVIRCYLR</sequence>
<keyword evidence="1" id="KW-0732">Signal</keyword>
<protein>
    <submittedName>
        <fullName evidence="2">Uncharacterized protein</fullName>
    </submittedName>
</protein>
<evidence type="ECO:0000313" key="2">
    <source>
        <dbReference type="EMBL" id="RYC77624.1"/>
    </source>
</evidence>
<gene>
    <name evidence="2" type="ORF">BFJ63_vAg19502</name>
</gene>
<accession>A0A4Q2UUM6</accession>
<feature type="chain" id="PRO_5020618349" evidence="1">
    <location>
        <begin position="19"/>
        <end position="95"/>
    </location>
</feature>
<comment type="caution">
    <text evidence="2">The sequence shown here is derived from an EMBL/GenBank/DDBJ whole genome shotgun (WGS) entry which is preliminary data.</text>
</comment>
<proteinExistence type="predicted"/>
<dbReference type="Proteomes" id="UP000290540">
    <property type="component" value="Unassembled WGS sequence"/>
</dbReference>